<dbReference type="AlphaFoldDB" id="A0A3B1C911"/>
<dbReference type="EMBL" id="UOGH01000006">
    <property type="protein sequence ID" value="VAX26679.1"/>
    <property type="molecule type" value="Genomic_DNA"/>
</dbReference>
<dbReference type="GO" id="GO:0004326">
    <property type="term" value="F:tetrahydrofolylpolyglutamate synthase activity"/>
    <property type="evidence" value="ECO:0007669"/>
    <property type="project" value="UniProtKB-EC"/>
</dbReference>
<dbReference type="InterPro" id="IPR036615">
    <property type="entry name" value="Mur_ligase_C_dom_sf"/>
</dbReference>
<comment type="similarity">
    <text evidence="2">Belongs to the folylpolyglutamate synthase family.</text>
</comment>
<dbReference type="GO" id="GO:0008841">
    <property type="term" value="F:dihydrofolate synthase activity"/>
    <property type="evidence" value="ECO:0007669"/>
    <property type="project" value="TreeGrafter"/>
</dbReference>
<evidence type="ECO:0000313" key="12">
    <source>
        <dbReference type="EMBL" id="VAX26679.1"/>
    </source>
</evidence>
<name>A0A3B1C911_9ZZZZ</name>
<dbReference type="GO" id="GO:0046872">
    <property type="term" value="F:metal ion binding"/>
    <property type="evidence" value="ECO:0007669"/>
    <property type="project" value="UniProtKB-KW"/>
</dbReference>
<evidence type="ECO:0000256" key="3">
    <source>
        <dbReference type="ARBA" id="ARBA00013025"/>
    </source>
</evidence>
<dbReference type="PANTHER" id="PTHR11136">
    <property type="entry name" value="FOLYLPOLYGLUTAMATE SYNTHASE-RELATED"/>
    <property type="match status" value="1"/>
</dbReference>
<keyword evidence="4 12" id="KW-0436">Ligase</keyword>
<organism evidence="12">
    <name type="scientific">hydrothermal vent metagenome</name>
    <dbReference type="NCBI Taxonomy" id="652676"/>
    <lineage>
        <taxon>unclassified sequences</taxon>
        <taxon>metagenomes</taxon>
        <taxon>ecological metagenomes</taxon>
    </lineage>
</organism>
<evidence type="ECO:0000256" key="8">
    <source>
        <dbReference type="ARBA" id="ARBA00022842"/>
    </source>
</evidence>
<dbReference type="PROSITE" id="PS01011">
    <property type="entry name" value="FOLYLPOLYGLU_SYNT_1"/>
    <property type="match status" value="1"/>
</dbReference>
<gene>
    <name evidence="12" type="ORF">MNBD_NITROSPIRAE02-957</name>
</gene>
<dbReference type="InterPro" id="IPR004101">
    <property type="entry name" value="Mur_ligase_C"/>
</dbReference>
<evidence type="ECO:0000256" key="2">
    <source>
        <dbReference type="ARBA" id="ARBA00008276"/>
    </source>
</evidence>
<dbReference type="Pfam" id="PF02875">
    <property type="entry name" value="Mur_ligase_C"/>
    <property type="match status" value="1"/>
</dbReference>
<protein>
    <recommendedName>
        <fullName evidence="3">tetrahydrofolate synthase</fullName>
        <ecNumber evidence="3">6.3.2.17</ecNumber>
    </recommendedName>
</protein>
<evidence type="ECO:0000259" key="11">
    <source>
        <dbReference type="Pfam" id="PF08245"/>
    </source>
</evidence>
<dbReference type="InterPro" id="IPR013221">
    <property type="entry name" value="Mur_ligase_cen"/>
</dbReference>
<proteinExistence type="inferred from homology"/>
<keyword evidence="6" id="KW-0547">Nucleotide-binding</keyword>
<sequence length="480" mass="52205">MSYSEILGYLYALRHHGIKLGLENPEKLISLSGNPQRAYHSIHVAGTNGKGSTVSMIASVLKAAGIRTGIFTSPHLVSFTERIQVDGERISEEDVLRLAVDIRERVESAGDLSPTFFEFVTAMALVYFREQGVEWAVVETGMGGRFDATNVISPDITVITPVGLDHRDFLGETLPEIAYEKAGIIKEGVPLVLAPQAGDALNTIMKAAREKNAPVYKYGDDFKAVIQEMTTAGVKFDYISSGVNSQPATEIKGLFTPLTGSCQAINGAVAVRTAEIVLKSYKTPVEDIPGVIRSGLSGTYWPGRCELVDFKGMPVLLDGAHNPEAARALSETLSNVYLSSYRTGSYDNLILIFGAMADKDIKEILSPLLPLARTIIFTSPSYGRSEKPETLLRIGRGQVSTFNITPKPPPAEGKSGQLCQMLRPDPSFYAMPDIKEAIELAGRLYRKGDLIVVTGSFYTVGEAREVMGEKAVLAKLREHR</sequence>
<dbReference type="GO" id="GO:0005737">
    <property type="term" value="C:cytoplasm"/>
    <property type="evidence" value="ECO:0007669"/>
    <property type="project" value="TreeGrafter"/>
</dbReference>
<dbReference type="PANTHER" id="PTHR11136:SF0">
    <property type="entry name" value="DIHYDROFOLATE SYNTHETASE-RELATED"/>
    <property type="match status" value="1"/>
</dbReference>
<dbReference type="InterPro" id="IPR036565">
    <property type="entry name" value="Mur-like_cat_sf"/>
</dbReference>
<reference evidence="12" key="1">
    <citation type="submission" date="2018-06" db="EMBL/GenBank/DDBJ databases">
        <authorList>
            <person name="Zhirakovskaya E."/>
        </authorList>
    </citation>
    <scope>NUCLEOTIDE SEQUENCE</scope>
</reference>
<dbReference type="EC" id="6.3.2.17" evidence="3"/>
<evidence type="ECO:0000256" key="9">
    <source>
        <dbReference type="ARBA" id="ARBA00047493"/>
    </source>
</evidence>
<dbReference type="SUPFAM" id="SSF53244">
    <property type="entry name" value="MurD-like peptide ligases, peptide-binding domain"/>
    <property type="match status" value="1"/>
</dbReference>
<dbReference type="PIRSF" id="PIRSF001563">
    <property type="entry name" value="Folylpolyglu_synth"/>
    <property type="match status" value="1"/>
</dbReference>
<evidence type="ECO:0000256" key="7">
    <source>
        <dbReference type="ARBA" id="ARBA00022840"/>
    </source>
</evidence>
<accession>A0A3B1C911</accession>
<keyword evidence="7" id="KW-0067">ATP-binding</keyword>
<feature type="domain" description="Mur ligase C-terminal" evidence="10">
    <location>
        <begin position="303"/>
        <end position="457"/>
    </location>
</feature>
<evidence type="ECO:0000256" key="4">
    <source>
        <dbReference type="ARBA" id="ARBA00022598"/>
    </source>
</evidence>
<comment type="cofactor">
    <cofactor evidence="1">
        <name>Mg(2+)</name>
        <dbReference type="ChEBI" id="CHEBI:18420"/>
    </cofactor>
</comment>
<dbReference type="SUPFAM" id="SSF53623">
    <property type="entry name" value="MurD-like peptide ligases, catalytic domain"/>
    <property type="match status" value="1"/>
</dbReference>
<dbReference type="GO" id="GO:0005524">
    <property type="term" value="F:ATP binding"/>
    <property type="evidence" value="ECO:0007669"/>
    <property type="project" value="UniProtKB-KW"/>
</dbReference>
<keyword evidence="8" id="KW-0460">Magnesium</keyword>
<evidence type="ECO:0000259" key="10">
    <source>
        <dbReference type="Pfam" id="PF02875"/>
    </source>
</evidence>
<dbReference type="FunFam" id="3.40.1190.10:FF:000011">
    <property type="entry name" value="Folylpolyglutamate synthase/dihydrofolate synthase"/>
    <property type="match status" value="1"/>
</dbReference>
<dbReference type="Gene3D" id="3.40.1190.10">
    <property type="entry name" value="Mur-like, catalytic domain"/>
    <property type="match status" value="1"/>
</dbReference>
<dbReference type="NCBIfam" id="TIGR01499">
    <property type="entry name" value="folC"/>
    <property type="match status" value="1"/>
</dbReference>
<evidence type="ECO:0000256" key="5">
    <source>
        <dbReference type="ARBA" id="ARBA00022723"/>
    </source>
</evidence>
<evidence type="ECO:0000256" key="1">
    <source>
        <dbReference type="ARBA" id="ARBA00001946"/>
    </source>
</evidence>
<dbReference type="PROSITE" id="PS01012">
    <property type="entry name" value="FOLYLPOLYGLU_SYNT_2"/>
    <property type="match status" value="1"/>
</dbReference>
<feature type="domain" description="Mur ligase central" evidence="11">
    <location>
        <begin position="44"/>
        <end position="271"/>
    </location>
</feature>
<dbReference type="Gene3D" id="3.90.190.20">
    <property type="entry name" value="Mur ligase, C-terminal domain"/>
    <property type="match status" value="1"/>
</dbReference>
<evidence type="ECO:0000256" key="6">
    <source>
        <dbReference type="ARBA" id="ARBA00022741"/>
    </source>
</evidence>
<dbReference type="InterPro" id="IPR018109">
    <property type="entry name" value="Folylpolyglutamate_synth_CS"/>
</dbReference>
<keyword evidence="5" id="KW-0479">Metal-binding</keyword>
<dbReference type="InterPro" id="IPR001645">
    <property type="entry name" value="Folylpolyglutamate_synth"/>
</dbReference>
<comment type="catalytic activity">
    <reaction evidence="9">
        <text>(6S)-5,6,7,8-tetrahydrofolyl-(gamma-L-Glu)(n) + L-glutamate + ATP = (6S)-5,6,7,8-tetrahydrofolyl-(gamma-L-Glu)(n+1) + ADP + phosphate + H(+)</text>
        <dbReference type="Rhea" id="RHEA:10580"/>
        <dbReference type="Rhea" id="RHEA-COMP:14738"/>
        <dbReference type="Rhea" id="RHEA-COMP:14740"/>
        <dbReference type="ChEBI" id="CHEBI:15378"/>
        <dbReference type="ChEBI" id="CHEBI:29985"/>
        <dbReference type="ChEBI" id="CHEBI:30616"/>
        <dbReference type="ChEBI" id="CHEBI:43474"/>
        <dbReference type="ChEBI" id="CHEBI:141005"/>
        <dbReference type="ChEBI" id="CHEBI:456216"/>
        <dbReference type="EC" id="6.3.2.17"/>
    </reaction>
</comment>
<dbReference type="Pfam" id="PF08245">
    <property type="entry name" value="Mur_ligase_M"/>
    <property type="match status" value="1"/>
</dbReference>